<dbReference type="Proteomes" id="UP000663854">
    <property type="component" value="Unassembled WGS sequence"/>
</dbReference>
<accession>A0A814SI40</accession>
<protein>
    <recommendedName>
        <fullName evidence="10">IFT121-like zinc finger domain-containing protein</fullName>
    </recommendedName>
</protein>
<dbReference type="GO" id="GO:0030030">
    <property type="term" value="P:cell projection organization"/>
    <property type="evidence" value="ECO:0007669"/>
    <property type="project" value="UniProtKB-KW"/>
</dbReference>
<name>A0A814SI40_9BILA</name>
<feature type="chain" id="PRO_5035602525" description="IFT121-like zinc finger domain-containing protein" evidence="9">
    <location>
        <begin position="21"/>
        <end position="90"/>
    </location>
</feature>
<evidence type="ECO:0000313" key="12">
    <source>
        <dbReference type="EMBL" id="CAF1382133.1"/>
    </source>
</evidence>
<feature type="domain" description="IFT121-like zinc finger" evidence="10">
    <location>
        <begin position="46"/>
        <end position="88"/>
    </location>
</feature>
<comment type="caution">
    <text evidence="11">The sequence shown here is derived from an EMBL/GenBank/DDBJ whole genome shotgun (WGS) entry which is preliminary data.</text>
</comment>
<keyword evidence="5" id="KW-0970">Cilium biogenesis/degradation</keyword>
<evidence type="ECO:0000256" key="4">
    <source>
        <dbReference type="ARBA" id="ARBA00022737"/>
    </source>
</evidence>
<dbReference type="EMBL" id="CAJNOH010000910">
    <property type="protein sequence ID" value="CAF1146787.1"/>
    <property type="molecule type" value="Genomic_DNA"/>
</dbReference>
<evidence type="ECO:0000256" key="8">
    <source>
        <dbReference type="ARBA" id="ARBA00023273"/>
    </source>
</evidence>
<evidence type="ECO:0000313" key="13">
    <source>
        <dbReference type="Proteomes" id="UP000663854"/>
    </source>
</evidence>
<evidence type="ECO:0000256" key="2">
    <source>
        <dbReference type="ARBA" id="ARBA00022490"/>
    </source>
</evidence>
<evidence type="ECO:0000313" key="11">
    <source>
        <dbReference type="EMBL" id="CAF1146787.1"/>
    </source>
</evidence>
<keyword evidence="3" id="KW-0853">WD repeat</keyword>
<dbReference type="AlphaFoldDB" id="A0A814SI40"/>
<keyword evidence="8" id="KW-0966">Cell projection</keyword>
<dbReference type="InterPro" id="IPR056170">
    <property type="entry name" value="Znf_IFT121-like"/>
</dbReference>
<evidence type="ECO:0000256" key="7">
    <source>
        <dbReference type="ARBA" id="ARBA00023212"/>
    </source>
</evidence>
<dbReference type="EMBL" id="CAJNOL010001558">
    <property type="protein sequence ID" value="CAF1382133.1"/>
    <property type="molecule type" value="Genomic_DNA"/>
</dbReference>
<reference evidence="11" key="1">
    <citation type="submission" date="2021-02" db="EMBL/GenBank/DDBJ databases">
        <authorList>
            <person name="Nowell W R."/>
        </authorList>
    </citation>
    <scope>NUCLEOTIDE SEQUENCE</scope>
</reference>
<keyword evidence="6" id="KW-0969">Cilium</keyword>
<evidence type="ECO:0000256" key="3">
    <source>
        <dbReference type="ARBA" id="ARBA00022574"/>
    </source>
</evidence>
<keyword evidence="9" id="KW-0732">Signal</keyword>
<comment type="subcellular location">
    <subcellularLocation>
        <location evidence="1">Cytoplasm</location>
        <location evidence="1">Cytoskeleton</location>
        <location evidence="1">Cilium basal body</location>
    </subcellularLocation>
</comment>
<feature type="signal peptide" evidence="9">
    <location>
        <begin position="1"/>
        <end position="20"/>
    </location>
</feature>
<evidence type="ECO:0000256" key="6">
    <source>
        <dbReference type="ARBA" id="ARBA00023069"/>
    </source>
</evidence>
<evidence type="ECO:0000256" key="9">
    <source>
        <dbReference type="SAM" id="SignalP"/>
    </source>
</evidence>
<keyword evidence="2" id="KW-0963">Cytoplasm</keyword>
<sequence length="90" mass="10245">MNSSFLLLFIYNYFFFSSQPKHKRPTLSGQCLQCSNRINDWCLNCPSCIASGKPIIEYAFWIRPACKHQGLESEMACLDVCPFCHSSVNG</sequence>
<keyword evidence="4" id="KW-0677">Repeat</keyword>
<gene>
    <name evidence="12" type="ORF">JXQ802_LOCUS33735</name>
    <name evidence="11" type="ORF">PYM288_LOCUS22006</name>
</gene>
<evidence type="ECO:0000313" key="14">
    <source>
        <dbReference type="Proteomes" id="UP000663870"/>
    </source>
</evidence>
<organism evidence="11 13">
    <name type="scientific">Rotaria sordida</name>
    <dbReference type="NCBI Taxonomy" id="392033"/>
    <lineage>
        <taxon>Eukaryota</taxon>
        <taxon>Metazoa</taxon>
        <taxon>Spiralia</taxon>
        <taxon>Gnathifera</taxon>
        <taxon>Rotifera</taxon>
        <taxon>Eurotatoria</taxon>
        <taxon>Bdelloidea</taxon>
        <taxon>Philodinida</taxon>
        <taxon>Philodinidae</taxon>
        <taxon>Rotaria</taxon>
    </lineage>
</organism>
<dbReference type="Proteomes" id="UP000663870">
    <property type="component" value="Unassembled WGS sequence"/>
</dbReference>
<evidence type="ECO:0000256" key="1">
    <source>
        <dbReference type="ARBA" id="ARBA00004120"/>
    </source>
</evidence>
<keyword evidence="14" id="KW-1185">Reference proteome</keyword>
<proteinExistence type="predicted"/>
<keyword evidence="7" id="KW-0206">Cytoskeleton</keyword>
<dbReference type="Pfam" id="PF23145">
    <property type="entry name" value="Zf_2nd_IFT121"/>
    <property type="match status" value="1"/>
</dbReference>
<evidence type="ECO:0000259" key="10">
    <source>
        <dbReference type="Pfam" id="PF23145"/>
    </source>
</evidence>
<evidence type="ECO:0000256" key="5">
    <source>
        <dbReference type="ARBA" id="ARBA00022794"/>
    </source>
</evidence>